<reference evidence="4 5" key="1">
    <citation type="submission" date="2010-07" db="EMBL/GenBank/DDBJ databases">
        <authorList>
            <person name="Sid Ahmed O."/>
        </authorList>
    </citation>
    <scope>NUCLEOTIDE SEQUENCE [LARGE SCALE GENOMIC DNA]</scope>
    <source>
        <strain evidence="4 5">TX4248</strain>
    </source>
</reference>
<evidence type="ECO:0000259" key="2">
    <source>
        <dbReference type="Pfam" id="PF06030"/>
    </source>
</evidence>
<evidence type="ECO:0000256" key="1">
    <source>
        <dbReference type="SAM" id="Phobius"/>
    </source>
</evidence>
<dbReference type="Proteomes" id="UP000004846">
    <property type="component" value="Unassembled WGS sequence"/>
</dbReference>
<accession>A0A125W5N8</accession>
<feature type="domain" description="WxL Interacting Protein host binding" evidence="3">
    <location>
        <begin position="165"/>
        <end position="301"/>
    </location>
</feature>
<dbReference type="EMBL" id="AEBR01000057">
    <property type="protein sequence ID" value="EFM82621.1"/>
    <property type="molecule type" value="Genomic_DNA"/>
</dbReference>
<evidence type="ECO:0000313" key="4">
    <source>
        <dbReference type="EMBL" id="EFM82621.1"/>
    </source>
</evidence>
<gene>
    <name evidence="4" type="ORF">HMPREF9498_01750</name>
</gene>
<dbReference type="Pfam" id="PF06030">
    <property type="entry name" value="WxLIP_PGBD"/>
    <property type="match status" value="1"/>
</dbReference>
<sequence>MKNRYFILMILSFYFFAFGIETSAAELRFSVETEIPENQIDKTKTYFDLMMKPGQEQILKVRAANSTDENLVIDVSVKSATTNSNGVIEYGESLTALDKSAPADLSEIIQLKDGGESVELPAKSEKVVELRVKMPKEEFSGQLAGGITFSEKVDETKDKQKENTNGLAIENRYAYTVAVLLRENETVVQPELSLEKVEPTQRNARSVISATLLNHEAAYLQSMKVTANVKNKKTNNVILEKEQEDMQMAPNSIFNFPIPYEENEMEAGTYVLAMTVEGSGKKWQFTKEFTISKEEAKTFNEKDVTVKKTESKLIYLLIGLLLLLLIICLFIILRLKKQKNK</sequence>
<dbReference type="InterPro" id="IPR010317">
    <property type="entry name" value="WxLIP_PGBD"/>
</dbReference>
<keyword evidence="1" id="KW-1133">Transmembrane helix</keyword>
<keyword evidence="1" id="KW-0472">Membrane</keyword>
<dbReference type="HOGENOM" id="CLU_051987_1_0_9"/>
<keyword evidence="1" id="KW-0812">Transmembrane</keyword>
<evidence type="ECO:0000259" key="3">
    <source>
        <dbReference type="Pfam" id="PF11797"/>
    </source>
</evidence>
<feature type="domain" description="WxL Interacting Protein peptidoglycan binding" evidence="2">
    <location>
        <begin position="29"/>
        <end position="151"/>
    </location>
</feature>
<comment type="caution">
    <text evidence="4">The sequence shown here is derived from an EMBL/GenBank/DDBJ whole genome shotgun (WGS) entry which is preliminary data.</text>
</comment>
<dbReference type="RefSeq" id="WP_002372274.1">
    <property type="nucleotide sequence ID" value="NZ_GL454457.1"/>
</dbReference>
<evidence type="ECO:0000313" key="5">
    <source>
        <dbReference type="Proteomes" id="UP000004846"/>
    </source>
</evidence>
<dbReference type="InterPro" id="IPR021759">
    <property type="entry name" value="WxLIP_HBD"/>
</dbReference>
<protein>
    <submittedName>
        <fullName evidence="4">Uncharacterized protein</fullName>
    </submittedName>
</protein>
<dbReference type="AlphaFoldDB" id="A0A125W5N8"/>
<organism evidence="4 5">
    <name type="scientific">Enterococcus faecalis TX4248</name>
    <dbReference type="NCBI Taxonomy" id="749495"/>
    <lineage>
        <taxon>Bacteria</taxon>
        <taxon>Bacillati</taxon>
        <taxon>Bacillota</taxon>
        <taxon>Bacilli</taxon>
        <taxon>Lactobacillales</taxon>
        <taxon>Enterococcaceae</taxon>
        <taxon>Enterococcus</taxon>
    </lineage>
</organism>
<feature type="transmembrane region" description="Helical" evidence="1">
    <location>
        <begin position="313"/>
        <end position="333"/>
    </location>
</feature>
<dbReference type="Pfam" id="PF11797">
    <property type="entry name" value="WxLIP_HBD"/>
    <property type="match status" value="1"/>
</dbReference>
<name>A0A125W5N8_ENTFL</name>
<proteinExistence type="predicted"/>